<sequence length="104" mass="11297">MKPVILLVGRLPGVVETVARELEDMPVEWLGAHDRDEVERQLEAEPAIACVVIGAGLDDRIRGELIGVVAARRPDVTIHLKDRASGPAGMAPFVRRVVASEVLR</sequence>
<protein>
    <recommendedName>
        <fullName evidence="3">Response regulatory domain-containing protein</fullName>
    </recommendedName>
</protein>
<evidence type="ECO:0000313" key="1">
    <source>
        <dbReference type="EMBL" id="SDF28350.1"/>
    </source>
</evidence>
<dbReference type="RefSeq" id="WP_090114638.1">
    <property type="nucleotide sequence ID" value="NZ_FNAT01000010.1"/>
</dbReference>
<evidence type="ECO:0008006" key="3">
    <source>
        <dbReference type="Google" id="ProtNLM"/>
    </source>
</evidence>
<dbReference type="AlphaFoldDB" id="A0A1G7JTT6"/>
<accession>A0A1G7JTT6</accession>
<organism evidence="1 2">
    <name type="scientific">Limimaricola pyoseonensis</name>
    <dbReference type="NCBI Taxonomy" id="521013"/>
    <lineage>
        <taxon>Bacteria</taxon>
        <taxon>Pseudomonadati</taxon>
        <taxon>Pseudomonadota</taxon>
        <taxon>Alphaproteobacteria</taxon>
        <taxon>Rhodobacterales</taxon>
        <taxon>Paracoccaceae</taxon>
        <taxon>Limimaricola</taxon>
    </lineage>
</organism>
<dbReference type="EMBL" id="FNAT01000010">
    <property type="protein sequence ID" value="SDF28350.1"/>
    <property type="molecule type" value="Genomic_DNA"/>
</dbReference>
<evidence type="ECO:0000313" key="2">
    <source>
        <dbReference type="Proteomes" id="UP000198922"/>
    </source>
</evidence>
<dbReference type="OrthoDB" id="4471257at2"/>
<dbReference type="Proteomes" id="UP000198922">
    <property type="component" value="Unassembled WGS sequence"/>
</dbReference>
<reference evidence="2" key="1">
    <citation type="submission" date="2016-10" db="EMBL/GenBank/DDBJ databases">
        <authorList>
            <person name="Varghese N."/>
            <person name="Submissions S."/>
        </authorList>
    </citation>
    <scope>NUCLEOTIDE SEQUENCE [LARGE SCALE GENOMIC DNA]</scope>
    <source>
        <strain evidence="2">DSM 21424</strain>
    </source>
</reference>
<gene>
    <name evidence="1" type="ORF">SAMN04488567_0007</name>
</gene>
<dbReference type="STRING" id="521013.SAMN04488567_0007"/>
<proteinExistence type="predicted"/>
<name>A0A1G7JTT6_9RHOB</name>
<keyword evidence="2" id="KW-1185">Reference proteome</keyword>